<dbReference type="RefSeq" id="WP_338732071.1">
    <property type="nucleotide sequence ID" value="NZ_CP136924.1"/>
</dbReference>
<reference evidence="2 4" key="1">
    <citation type="submission" date="2023-10" db="EMBL/GenBank/DDBJ databases">
        <title>Culture-based analysis of two novel bacteria associated with mangrove crab gills.</title>
        <authorList>
            <person name="Yang X."/>
            <person name="Garuglieri E."/>
            <person name="Van Goethem M.W."/>
            <person name="Fusi M."/>
            <person name="Marasco R."/>
            <person name="Daffonchio D.G."/>
        </authorList>
    </citation>
    <scope>NUCLEOTIDE SEQUENCE [LARGE SCALE GENOMIC DNA]</scope>
    <source>
        <strain evidence="3">UG2-1</strain>
        <strain evidence="2">UG2-2</strain>
        <strain evidence="4">UG2_2</strain>
    </source>
</reference>
<evidence type="ECO:0000313" key="3">
    <source>
        <dbReference type="EMBL" id="WXA12946.1"/>
    </source>
</evidence>
<gene>
    <name evidence="3" type="ORF">R3L15_12570</name>
    <name evidence="2" type="ORF">R3L16_09020</name>
</gene>
<evidence type="ECO:0000313" key="2">
    <source>
        <dbReference type="EMBL" id="WXA01893.1"/>
    </source>
</evidence>
<dbReference type="KEGG" id="mcaa:R3L15_12570"/>
<dbReference type="AlphaFoldDB" id="A0AAU6NWC5"/>
<protein>
    <submittedName>
        <fullName evidence="2">Uncharacterized protein</fullName>
    </submittedName>
</protein>
<name>A0AAU6NWC5_9FLAO</name>
<organism evidence="2 4">
    <name type="scientific">Mangrovimonas cancribranchiae</name>
    <dbReference type="NCBI Taxonomy" id="3080055"/>
    <lineage>
        <taxon>Bacteria</taxon>
        <taxon>Pseudomonadati</taxon>
        <taxon>Bacteroidota</taxon>
        <taxon>Flavobacteriia</taxon>
        <taxon>Flavobacteriales</taxon>
        <taxon>Flavobacteriaceae</taxon>
        <taxon>Mangrovimonas</taxon>
    </lineage>
</organism>
<keyword evidence="1" id="KW-0732">Signal</keyword>
<feature type="chain" id="PRO_5044712744" evidence="1">
    <location>
        <begin position="20"/>
        <end position="171"/>
    </location>
</feature>
<proteinExistence type="predicted"/>
<evidence type="ECO:0000256" key="1">
    <source>
        <dbReference type="SAM" id="SignalP"/>
    </source>
</evidence>
<sequence length="171" mass="19565">MKKLVVICLLLLFFSCGQEENNTQKSTAQETTSYKLTKKEVSKINIIEFELDAKVKKITQDWGKYNELSNVIDNVKNGDTSFFMGNHETLEALLNDFKTSLPKQLNSPSVQARIVSLENAFYKFESLIGLSNSKQENVLESLKTLLTSFSNLKFQMNKKLERESQKIEKPV</sequence>
<evidence type="ECO:0000313" key="4">
    <source>
        <dbReference type="Proteomes" id="UP001368318"/>
    </source>
</evidence>
<dbReference type="EMBL" id="CP136925">
    <property type="protein sequence ID" value="WXA12946.1"/>
    <property type="molecule type" value="Genomic_DNA"/>
</dbReference>
<feature type="signal peptide" evidence="1">
    <location>
        <begin position="1"/>
        <end position="19"/>
    </location>
</feature>
<keyword evidence="4" id="KW-1185">Reference proteome</keyword>
<accession>A0AAU6NWC5</accession>
<dbReference type="EMBL" id="CP136924">
    <property type="protein sequence ID" value="WXA01893.1"/>
    <property type="molecule type" value="Genomic_DNA"/>
</dbReference>
<dbReference type="PROSITE" id="PS51257">
    <property type="entry name" value="PROKAR_LIPOPROTEIN"/>
    <property type="match status" value="1"/>
</dbReference>
<dbReference type="Proteomes" id="UP001368318">
    <property type="component" value="Chromosome"/>
</dbReference>